<dbReference type="EMBL" id="JARKIK010000055">
    <property type="protein sequence ID" value="KAK8732916.1"/>
    <property type="molecule type" value="Genomic_DNA"/>
</dbReference>
<gene>
    <name evidence="3" type="ORF">OTU49_006651</name>
</gene>
<keyword evidence="2" id="KW-0812">Transmembrane</keyword>
<evidence type="ECO:0000313" key="3">
    <source>
        <dbReference type="EMBL" id="KAK8732916.1"/>
    </source>
</evidence>
<feature type="transmembrane region" description="Helical" evidence="2">
    <location>
        <begin position="109"/>
        <end position="131"/>
    </location>
</feature>
<keyword evidence="4" id="KW-1185">Reference proteome</keyword>
<reference evidence="3 4" key="1">
    <citation type="journal article" date="2024" name="BMC Genomics">
        <title>Genome assembly of redclaw crayfish (Cherax quadricarinatus) provides insights into its immune adaptation and hypoxia tolerance.</title>
        <authorList>
            <person name="Liu Z."/>
            <person name="Zheng J."/>
            <person name="Li H."/>
            <person name="Fang K."/>
            <person name="Wang S."/>
            <person name="He J."/>
            <person name="Zhou D."/>
            <person name="Weng S."/>
            <person name="Chi M."/>
            <person name="Gu Z."/>
            <person name="He J."/>
            <person name="Li F."/>
            <person name="Wang M."/>
        </authorList>
    </citation>
    <scope>NUCLEOTIDE SEQUENCE [LARGE SCALE GENOMIC DNA]</scope>
    <source>
        <strain evidence="3">ZL_2023a</strain>
    </source>
</reference>
<sequence>MLESSVTKTNTSLVVLLTPNSWSTLKLNLHKNKLLVVVTGTNTALHYTTRVQLDVLHHIGVHSVSSTCAPLHLAEVDLACLYDQGEDSIRADKSHTQAENTTHVQGTPAWPFFLVFLLLLVVCILFLAWRYQHNQIKLKRRFQEETEAAMKRAGERQPQRSSRGASQDDKEDSQDTNEDSEGHRVSDRVQYSTILMSYDGPCTTDDEERSQIYTNIPRTSNTGGVLKAASAWS</sequence>
<keyword evidence="2" id="KW-1133">Transmembrane helix</keyword>
<name>A0AAW0WZS0_CHEQU</name>
<accession>A0AAW0WZS0</accession>
<feature type="region of interest" description="Disordered" evidence="1">
    <location>
        <begin position="149"/>
        <end position="233"/>
    </location>
</feature>
<feature type="compositionally biased region" description="Acidic residues" evidence="1">
    <location>
        <begin position="169"/>
        <end position="179"/>
    </location>
</feature>
<feature type="compositionally biased region" description="Polar residues" evidence="1">
    <location>
        <begin position="211"/>
        <end position="223"/>
    </location>
</feature>
<comment type="caution">
    <text evidence="3">The sequence shown here is derived from an EMBL/GenBank/DDBJ whole genome shotgun (WGS) entry which is preliminary data.</text>
</comment>
<evidence type="ECO:0000256" key="1">
    <source>
        <dbReference type="SAM" id="MobiDB-lite"/>
    </source>
</evidence>
<dbReference type="AlphaFoldDB" id="A0AAW0WZS0"/>
<organism evidence="3 4">
    <name type="scientific">Cherax quadricarinatus</name>
    <name type="common">Australian red claw crayfish</name>
    <dbReference type="NCBI Taxonomy" id="27406"/>
    <lineage>
        <taxon>Eukaryota</taxon>
        <taxon>Metazoa</taxon>
        <taxon>Ecdysozoa</taxon>
        <taxon>Arthropoda</taxon>
        <taxon>Crustacea</taxon>
        <taxon>Multicrustacea</taxon>
        <taxon>Malacostraca</taxon>
        <taxon>Eumalacostraca</taxon>
        <taxon>Eucarida</taxon>
        <taxon>Decapoda</taxon>
        <taxon>Pleocyemata</taxon>
        <taxon>Astacidea</taxon>
        <taxon>Parastacoidea</taxon>
        <taxon>Parastacidae</taxon>
        <taxon>Cherax</taxon>
    </lineage>
</organism>
<evidence type="ECO:0000313" key="4">
    <source>
        <dbReference type="Proteomes" id="UP001445076"/>
    </source>
</evidence>
<evidence type="ECO:0000256" key="2">
    <source>
        <dbReference type="SAM" id="Phobius"/>
    </source>
</evidence>
<dbReference type="Proteomes" id="UP001445076">
    <property type="component" value="Unassembled WGS sequence"/>
</dbReference>
<proteinExistence type="predicted"/>
<feature type="compositionally biased region" description="Basic and acidic residues" evidence="1">
    <location>
        <begin position="149"/>
        <end position="158"/>
    </location>
</feature>
<keyword evidence="2" id="KW-0472">Membrane</keyword>
<protein>
    <submittedName>
        <fullName evidence="3">Uncharacterized protein</fullName>
    </submittedName>
</protein>